<evidence type="ECO:0000256" key="5">
    <source>
        <dbReference type="ARBA" id="ARBA00022723"/>
    </source>
</evidence>
<evidence type="ECO:0000256" key="4">
    <source>
        <dbReference type="ARBA" id="ARBA00013133"/>
    </source>
</evidence>
<reference evidence="14" key="1">
    <citation type="submission" date="2014-11" db="EMBL/GenBank/DDBJ databases">
        <authorList>
            <person name="Geib S."/>
        </authorList>
    </citation>
    <scope>NUCLEOTIDE SEQUENCE</scope>
</reference>
<keyword evidence="8 12" id="KW-0560">Oxidoreductase</keyword>
<evidence type="ECO:0000256" key="1">
    <source>
        <dbReference type="ARBA" id="ARBA00000629"/>
    </source>
</evidence>
<comment type="similarity">
    <text evidence="3 12">Belongs to the cysteine dioxygenase family.</text>
</comment>
<keyword evidence="5 11" id="KW-0479">Metal-binding</keyword>
<comment type="cofactor">
    <cofactor evidence="12">
        <name>Fe cation</name>
        <dbReference type="ChEBI" id="CHEBI:24875"/>
    </cofactor>
    <text evidence="12">Binds 1 Fe cation per subunit.</text>
</comment>
<feature type="cross-link" description="3'-(S-cysteinyl)-tyrosine (Cys-Tyr)" evidence="10">
    <location>
        <begin position="175"/>
        <end position="262"/>
    </location>
</feature>
<feature type="binding site" evidence="11">
    <location>
        <position position="168"/>
    </location>
    <ligand>
        <name>Fe cation</name>
        <dbReference type="ChEBI" id="CHEBI:24875"/>
        <note>catalytic</note>
    </ligand>
</feature>
<evidence type="ECO:0000256" key="13">
    <source>
        <dbReference type="SAM" id="MobiDB-lite"/>
    </source>
</evidence>
<organism evidence="14">
    <name type="scientific">Zeugodacus cucurbitae</name>
    <name type="common">Melon fruit fly</name>
    <name type="synonym">Bactrocera cucurbitae</name>
    <dbReference type="NCBI Taxonomy" id="28588"/>
    <lineage>
        <taxon>Eukaryota</taxon>
        <taxon>Metazoa</taxon>
        <taxon>Ecdysozoa</taxon>
        <taxon>Arthropoda</taxon>
        <taxon>Hexapoda</taxon>
        <taxon>Insecta</taxon>
        <taxon>Pterygota</taxon>
        <taxon>Neoptera</taxon>
        <taxon>Endopterygota</taxon>
        <taxon>Diptera</taxon>
        <taxon>Brachycera</taxon>
        <taxon>Muscomorpha</taxon>
        <taxon>Tephritoidea</taxon>
        <taxon>Tephritidae</taxon>
        <taxon>Zeugodacus</taxon>
        <taxon>Zeugodacus</taxon>
    </lineage>
</organism>
<feature type="region of interest" description="Disordered" evidence="13">
    <location>
        <begin position="1"/>
        <end position="33"/>
    </location>
</feature>
<dbReference type="InterPro" id="IPR010300">
    <property type="entry name" value="CDO_1"/>
</dbReference>
<feature type="binding site" evidence="11">
    <location>
        <position position="245"/>
    </location>
    <ligand>
        <name>Fe cation</name>
        <dbReference type="ChEBI" id="CHEBI:24875"/>
        <note>catalytic</note>
    </ligand>
</feature>
<evidence type="ECO:0000256" key="9">
    <source>
        <dbReference type="ARBA" id="ARBA00023004"/>
    </source>
</evidence>
<feature type="binding site" evidence="11">
    <location>
        <position position="170"/>
    </location>
    <ligand>
        <name>Fe cation</name>
        <dbReference type="ChEBI" id="CHEBI:24875"/>
        <note>catalytic</note>
    </ligand>
</feature>
<dbReference type="EMBL" id="GBXI01004028">
    <property type="protein sequence ID" value="JAD10264.1"/>
    <property type="molecule type" value="Transcribed_RNA"/>
</dbReference>
<dbReference type="FunFam" id="2.60.120.10:FF:000045">
    <property type="entry name" value="Cysteine dioxygenase 1"/>
    <property type="match status" value="1"/>
</dbReference>
<evidence type="ECO:0000256" key="12">
    <source>
        <dbReference type="RuleBase" id="RU366010"/>
    </source>
</evidence>
<comment type="pathway">
    <text evidence="2 12">Organosulfur biosynthesis; taurine biosynthesis; hypotaurine from L-cysteine: step 1/2.</text>
</comment>
<dbReference type="InterPro" id="IPR011051">
    <property type="entry name" value="RmlC_Cupin_sf"/>
</dbReference>
<evidence type="ECO:0000256" key="6">
    <source>
        <dbReference type="ARBA" id="ARBA00022784"/>
    </source>
</evidence>
<dbReference type="InterPro" id="IPR014710">
    <property type="entry name" value="RmlC-like_jellyroll"/>
</dbReference>
<dbReference type="GO" id="GO:0017172">
    <property type="term" value="F:cysteine dioxygenase activity"/>
    <property type="evidence" value="ECO:0007669"/>
    <property type="project" value="UniProtKB-UniRule"/>
</dbReference>
<accession>A0A0A1XFR7</accession>
<proteinExistence type="inferred from homology"/>
<protein>
    <recommendedName>
        <fullName evidence="4 12">Cysteine dioxygenase</fullName>
        <ecNumber evidence="4 12">1.13.11.20</ecNumber>
    </recommendedName>
</protein>
<feature type="compositionally biased region" description="Polar residues" evidence="13">
    <location>
        <begin position="21"/>
        <end position="32"/>
    </location>
</feature>
<dbReference type="PANTHER" id="PTHR12918:SF1">
    <property type="entry name" value="CYSTEINE DIOXYGENASE TYPE 1"/>
    <property type="match status" value="1"/>
</dbReference>
<keyword evidence="6 10" id="KW-0883">Thioether bond</keyword>
<keyword evidence="9 11" id="KW-0408">Iron</keyword>
<comment type="catalytic activity">
    <reaction evidence="1 12">
        <text>L-cysteine + O2 = 3-sulfino-L-alanine + H(+)</text>
        <dbReference type="Rhea" id="RHEA:20441"/>
        <dbReference type="ChEBI" id="CHEBI:15378"/>
        <dbReference type="ChEBI" id="CHEBI:15379"/>
        <dbReference type="ChEBI" id="CHEBI:35235"/>
        <dbReference type="ChEBI" id="CHEBI:61085"/>
        <dbReference type="EC" id="1.13.11.20"/>
    </reaction>
</comment>
<evidence type="ECO:0000313" key="14">
    <source>
        <dbReference type="EMBL" id="JAD10264.1"/>
    </source>
</evidence>
<name>A0A0A1XFR7_ZEUCU</name>
<evidence type="ECO:0000256" key="2">
    <source>
        <dbReference type="ARBA" id="ARBA00004759"/>
    </source>
</evidence>
<dbReference type="Pfam" id="PF05995">
    <property type="entry name" value="CDO_I"/>
    <property type="match status" value="1"/>
</dbReference>
<gene>
    <name evidence="14" type="primary">cdo1_1</name>
    <name evidence="14" type="ORF">g.22642</name>
</gene>
<dbReference type="CDD" id="cd10548">
    <property type="entry name" value="cupin_CDO"/>
    <property type="match status" value="1"/>
</dbReference>
<keyword evidence="7 12" id="KW-0223">Dioxygenase</keyword>
<dbReference type="Gene3D" id="2.60.120.10">
    <property type="entry name" value="Jelly Rolls"/>
    <property type="match status" value="1"/>
</dbReference>
<dbReference type="AlphaFoldDB" id="A0A0A1XFR7"/>
<dbReference type="GO" id="GO:0019448">
    <property type="term" value="P:L-cysteine catabolic process"/>
    <property type="evidence" value="ECO:0007669"/>
    <property type="project" value="TreeGrafter"/>
</dbReference>
<evidence type="ECO:0000256" key="3">
    <source>
        <dbReference type="ARBA" id="ARBA00006622"/>
    </source>
</evidence>
<dbReference type="PANTHER" id="PTHR12918">
    <property type="entry name" value="CYSTEINE DIOXYGENASE"/>
    <property type="match status" value="1"/>
</dbReference>
<sequence length="299" mass="33978">MCRGKRLQHSANTTDKEVNTDESTNRINSCNSDNRRTAEINSANMVNKTCSNMALSKVDSGNMDLEQERYLREATRHFSGIDKPLKYGPSIDSLNDLITALHKEFDTNFVNIEMVNHIMLTYKSNAREWKRFAKFDRFKYTRNLVDAGNGKFNLMILCWGEGQGSAIHDHADSHCFMKMLKGDLKETRYKMPGTKAIELPNVDIGQMVCDSDGEREFDSEQLTAVGDTTIGVNDVAYINDNLGLHRVENPSHIETAVSLHLYCPPFNECSVFHKNSGKRIKCPVTFWSKYGVRQSECNK</sequence>
<evidence type="ECO:0000256" key="8">
    <source>
        <dbReference type="ARBA" id="ARBA00023002"/>
    </source>
</evidence>
<dbReference type="SUPFAM" id="SSF51182">
    <property type="entry name" value="RmlC-like cupins"/>
    <property type="match status" value="1"/>
</dbReference>
<dbReference type="UniPathway" id="UPA00012">
    <property type="reaction ID" value="UER00537"/>
</dbReference>
<evidence type="ECO:0000256" key="10">
    <source>
        <dbReference type="PIRSR" id="PIRSR610300-50"/>
    </source>
</evidence>
<reference evidence="14" key="2">
    <citation type="journal article" date="2015" name="Gigascience">
        <title>Reconstructing a comprehensive transcriptome assembly of a white-pupal translocated strain of the pest fruit fly Bactrocera cucurbitae.</title>
        <authorList>
            <person name="Sim S.B."/>
            <person name="Calla B."/>
            <person name="Hall B."/>
            <person name="DeRego T."/>
            <person name="Geib S.M."/>
        </authorList>
    </citation>
    <scope>NUCLEOTIDE SEQUENCE</scope>
</reference>
<evidence type="ECO:0000256" key="7">
    <source>
        <dbReference type="ARBA" id="ARBA00022964"/>
    </source>
</evidence>
<evidence type="ECO:0000256" key="11">
    <source>
        <dbReference type="PIRSR" id="PIRSR610300-51"/>
    </source>
</evidence>
<dbReference type="GO" id="GO:0008198">
    <property type="term" value="F:ferrous iron binding"/>
    <property type="evidence" value="ECO:0007669"/>
    <property type="project" value="UniProtKB-ARBA"/>
</dbReference>
<dbReference type="GO" id="GO:0042412">
    <property type="term" value="P:taurine biosynthetic process"/>
    <property type="evidence" value="ECO:0007669"/>
    <property type="project" value="UniProtKB-UniRule"/>
</dbReference>
<dbReference type="EC" id="1.13.11.20" evidence="4 12"/>